<organism evidence="15 16">
    <name type="scientific">Jaculus jaculus</name>
    <name type="common">Lesser Egyptian jerboa</name>
    <dbReference type="NCBI Taxonomy" id="51337"/>
    <lineage>
        <taxon>Eukaryota</taxon>
        <taxon>Metazoa</taxon>
        <taxon>Chordata</taxon>
        <taxon>Craniata</taxon>
        <taxon>Vertebrata</taxon>
        <taxon>Euteleostomi</taxon>
        <taxon>Mammalia</taxon>
        <taxon>Eutheria</taxon>
        <taxon>Euarchontoglires</taxon>
        <taxon>Glires</taxon>
        <taxon>Rodentia</taxon>
        <taxon>Myomorpha</taxon>
        <taxon>Dipodoidea</taxon>
        <taxon>Dipodidae</taxon>
        <taxon>Dipodinae</taxon>
        <taxon>Jaculus</taxon>
    </lineage>
</organism>
<dbReference type="SMART" id="SM00608">
    <property type="entry name" value="ACR"/>
    <property type="match status" value="1"/>
</dbReference>
<dbReference type="AlphaFoldDB" id="A0A8C5K246"/>
<comment type="subcellular location">
    <subcellularLocation>
        <location evidence="1">Membrane</location>
        <topology evidence="1">Single-pass type I membrane protein</topology>
    </subcellularLocation>
</comment>
<comment type="subunit">
    <text evidence="7">Interacts with TEX101.</text>
</comment>
<dbReference type="InterPro" id="IPR000742">
    <property type="entry name" value="EGF"/>
</dbReference>
<keyword evidence="3 11" id="KW-0812">Transmembrane</keyword>
<dbReference type="PROSITE" id="PS00427">
    <property type="entry name" value="DISINTEGRIN_1"/>
    <property type="match status" value="1"/>
</dbReference>
<dbReference type="PROSITE" id="PS01186">
    <property type="entry name" value="EGF_2"/>
    <property type="match status" value="1"/>
</dbReference>
<dbReference type="InterPro" id="IPR034027">
    <property type="entry name" value="Reprolysin_adamalysin"/>
</dbReference>
<dbReference type="SMART" id="SM00050">
    <property type="entry name" value="DISIN"/>
    <property type="match status" value="1"/>
</dbReference>
<dbReference type="GeneTree" id="ENSGT00940000162784"/>
<feature type="disulfide bond" evidence="8">
    <location>
        <begin position="401"/>
        <end position="421"/>
    </location>
</feature>
<dbReference type="InterPro" id="IPR018358">
    <property type="entry name" value="Disintegrin_CS"/>
</dbReference>
<dbReference type="PANTHER" id="PTHR11905:SF28">
    <property type="entry name" value="DISINTEGRIN AND METALLOPROTEINASE DOMAIN-CONTAINING PROTEIN 5"/>
    <property type="match status" value="1"/>
</dbReference>
<feature type="domain" description="Disintegrin" evidence="13">
    <location>
        <begin position="341"/>
        <end position="429"/>
    </location>
</feature>
<dbReference type="CDD" id="cd04269">
    <property type="entry name" value="ZnMc_adamalysin_II_like"/>
    <property type="match status" value="1"/>
</dbReference>
<dbReference type="GO" id="GO:0007339">
    <property type="term" value="P:binding of sperm to zona pellucida"/>
    <property type="evidence" value="ECO:0007669"/>
    <property type="project" value="TreeGrafter"/>
</dbReference>
<dbReference type="SUPFAM" id="SSF55486">
    <property type="entry name" value="Metalloproteases ('zincins'), catalytic domain"/>
    <property type="match status" value="1"/>
</dbReference>
<evidence type="ECO:0000256" key="10">
    <source>
        <dbReference type="SAM" id="MobiDB-lite"/>
    </source>
</evidence>
<reference evidence="15" key="2">
    <citation type="submission" date="2025-09" db="UniProtKB">
        <authorList>
            <consortium name="Ensembl"/>
        </authorList>
    </citation>
    <scope>IDENTIFICATION</scope>
</reference>
<dbReference type="GO" id="GO:0006508">
    <property type="term" value="P:proteolysis"/>
    <property type="evidence" value="ECO:0007669"/>
    <property type="project" value="InterPro"/>
</dbReference>
<dbReference type="Pfam" id="PF00200">
    <property type="entry name" value="Disintegrin"/>
    <property type="match status" value="1"/>
</dbReference>
<evidence type="ECO:0000259" key="13">
    <source>
        <dbReference type="PROSITE" id="PS50214"/>
    </source>
</evidence>
<dbReference type="PANTHER" id="PTHR11905">
    <property type="entry name" value="ADAM A DISINTEGRIN AND METALLOPROTEASE DOMAIN"/>
    <property type="match status" value="1"/>
</dbReference>
<comment type="caution">
    <text evidence="9">Lacks conserved residue(s) required for the propagation of feature annotation.</text>
</comment>
<evidence type="ECO:0000259" key="14">
    <source>
        <dbReference type="PROSITE" id="PS50215"/>
    </source>
</evidence>
<reference evidence="15" key="1">
    <citation type="submission" date="2025-08" db="UniProtKB">
        <authorList>
            <consortium name="Ensembl"/>
        </authorList>
    </citation>
    <scope>IDENTIFICATION</scope>
</reference>
<dbReference type="Gene3D" id="3.40.390.10">
    <property type="entry name" value="Collagenase (Catalytic Domain)"/>
    <property type="match status" value="1"/>
</dbReference>
<sequence>EKISSPEAETDPEHHVAYHIKIAGKPYFVHLKQSFLSPTSVVYSYDKNGIQRSQTLSPQKNCSYNGYVAGYTNSFVTLNICSGLRLGTIQFKNVCYGIEPMEAVSGFVHIVYENSNGNAHIPVLGENDTYAWFSESQYQLRNSLNKFEFTKLFPQYIEMDIVVDKNLFDYMGSDTKAVTQKVVQMIGLVNTMLTQLKLTVVISSIDIWSNKNKISTTGHPDHVLISFLNWKHSDSNYKPHHISYLLVFDKHPASFGATFPGEICNQNYDAGVALVFCTIELLSLCTIILIVSAPLYFRHSGGIKEFSICSLDDFKSIASYNGLKCLQKDPFEMRSRPPPVRRICGNGLLEGNEECDCGTVKNCTHKLCCDPTQCRLKHKAQCGSGECCSKNCEVKPVNTLCRPSADECDFVEYCNGVNPYCVADTYSRNGQPCDSGGAYCYFGRCRTFDKQCQSLVGGESRGASFPCFEEMNSRTDRFGNCIGSYCTFERLLCGKLVCTWPHKKLVSRPNLSVVYSHVRDETCISMHKNSDSKLPNQQTTYDTHEDRDETFVEDGTICGPDMYCHRTFCKEIRHEIDYSKCNNTRDCNDHGICNNFQHCHCDKGFLPPNCEPKPGEFGSIDDGHKIKEGKSSWRERHAPLTEHRLLLILFIAIPVAIIIIFALIEQNKIRELCYRGESESERSVSEESSVGTTFSSSR</sequence>
<feature type="compositionally biased region" description="Low complexity" evidence="10">
    <location>
        <begin position="686"/>
        <end position="698"/>
    </location>
</feature>
<proteinExistence type="predicted"/>
<dbReference type="PROSITE" id="PS50214">
    <property type="entry name" value="DISINTEGRIN_2"/>
    <property type="match status" value="1"/>
</dbReference>
<evidence type="ECO:0000256" key="3">
    <source>
        <dbReference type="ARBA" id="ARBA00022692"/>
    </source>
</evidence>
<evidence type="ECO:0000256" key="1">
    <source>
        <dbReference type="ARBA" id="ARBA00004479"/>
    </source>
</evidence>
<dbReference type="GO" id="GO:0009986">
    <property type="term" value="C:cell surface"/>
    <property type="evidence" value="ECO:0007669"/>
    <property type="project" value="Ensembl"/>
</dbReference>
<dbReference type="InterPro" id="IPR002870">
    <property type="entry name" value="Peptidase_M12B_N"/>
</dbReference>
<dbReference type="Pfam" id="PF01562">
    <property type="entry name" value="Pep_M12B_propep"/>
    <property type="match status" value="1"/>
</dbReference>
<keyword evidence="2 9" id="KW-0245">EGF-like domain</keyword>
<name>A0A8C5K246_JACJA</name>
<gene>
    <name evidence="15" type="primary">LOC101601078</name>
</gene>
<dbReference type="SUPFAM" id="SSF57552">
    <property type="entry name" value="Blood coagulation inhibitor (disintegrin)"/>
    <property type="match status" value="1"/>
</dbReference>
<evidence type="ECO:0000313" key="15">
    <source>
        <dbReference type="Ensembl" id="ENSJJAP00000002519.1"/>
    </source>
</evidence>
<dbReference type="Proteomes" id="UP000694385">
    <property type="component" value="Unassembled WGS sequence"/>
</dbReference>
<dbReference type="InterPro" id="IPR006586">
    <property type="entry name" value="ADAM_Cys-rich"/>
</dbReference>
<keyword evidence="5 11" id="KW-0472">Membrane</keyword>
<feature type="region of interest" description="Disordered" evidence="10">
    <location>
        <begin position="678"/>
        <end position="698"/>
    </location>
</feature>
<keyword evidence="6 9" id="KW-1015">Disulfide bond</keyword>
<evidence type="ECO:0000256" key="2">
    <source>
        <dbReference type="ARBA" id="ARBA00022536"/>
    </source>
</evidence>
<dbReference type="Gene3D" id="4.10.70.10">
    <property type="entry name" value="Disintegrin domain"/>
    <property type="match status" value="1"/>
</dbReference>
<evidence type="ECO:0000259" key="12">
    <source>
        <dbReference type="PROSITE" id="PS50026"/>
    </source>
</evidence>
<dbReference type="PROSITE" id="PS50026">
    <property type="entry name" value="EGF_3"/>
    <property type="match status" value="1"/>
</dbReference>
<keyword evidence="4 11" id="KW-1133">Transmembrane helix</keyword>
<dbReference type="GO" id="GO:0004222">
    <property type="term" value="F:metalloendopeptidase activity"/>
    <property type="evidence" value="ECO:0007669"/>
    <property type="project" value="InterPro"/>
</dbReference>
<feature type="disulfide bond" evidence="9">
    <location>
        <begin position="601"/>
        <end position="610"/>
    </location>
</feature>
<evidence type="ECO:0000256" key="6">
    <source>
        <dbReference type="ARBA" id="ARBA00023157"/>
    </source>
</evidence>
<feature type="transmembrane region" description="Helical" evidence="11">
    <location>
        <begin position="645"/>
        <end position="664"/>
    </location>
</feature>
<evidence type="ECO:0000256" key="9">
    <source>
        <dbReference type="PROSITE-ProRule" id="PRU00076"/>
    </source>
</evidence>
<dbReference type="GO" id="GO:0005886">
    <property type="term" value="C:plasma membrane"/>
    <property type="evidence" value="ECO:0007669"/>
    <property type="project" value="TreeGrafter"/>
</dbReference>
<evidence type="ECO:0000256" key="7">
    <source>
        <dbReference type="ARBA" id="ARBA00038664"/>
    </source>
</evidence>
<evidence type="ECO:0000256" key="4">
    <source>
        <dbReference type="ARBA" id="ARBA00022989"/>
    </source>
</evidence>
<evidence type="ECO:0000256" key="11">
    <source>
        <dbReference type="SAM" id="Phobius"/>
    </source>
</evidence>
<dbReference type="OMA" id="DKTDTCH"/>
<dbReference type="InterPro" id="IPR036436">
    <property type="entry name" value="Disintegrin_dom_sf"/>
</dbReference>
<evidence type="ECO:0000256" key="5">
    <source>
        <dbReference type="ARBA" id="ARBA00023136"/>
    </source>
</evidence>
<dbReference type="FunFam" id="4.10.70.10:FF:000001">
    <property type="entry name" value="Disintegrin and metalloproteinase domain-containing protein 22"/>
    <property type="match status" value="1"/>
</dbReference>
<feature type="domain" description="Peptidase M12B" evidence="14">
    <location>
        <begin position="155"/>
        <end position="330"/>
    </location>
</feature>
<accession>A0A8C5K246</accession>
<dbReference type="GO" id="GO:0007155">
    <property type="term" value="P:cell adhesion"/>
    <property type="evidence" value="ECO:0007669"/>
    <property type="project" value="TreeGrafter"/>
</dbReference>
<dbReference type="GO" id="GO:0008584">
    <property type="term" value="P:male gonad development"/>
    <property type="evidence" value="ECO:0007669"/>
    <property type="project" value="TreeGrafter"/>
</dbReference>
<keyword evidence="16" id="KW-1185">Reference proteome</keyword>
<evidence type="ECO:0000313" key="16">
    <source>
        <dbReference type="Proteomes" id="UP000694385"/>
    </source>
</evidence>
<dbReference type="InterPro" id="IPR024079">
    <property type="entry name" value="MetalloPept_cat_dom_sf"/>
</dbReference>
<evidence type="ECO:0000256" key="8">
    <source>
        <dbReference type="PROSITE-ProRule" id="PRU00068"/>
    </source>
</evidence>
<dbReference type="Pfam" id="PF01421">
    <property type="entry name" value="Reprolysin"/>
    <property type="match status" value="1"/>
</dbReference>
<dbReference type="PROSITE" id="PS50215">
    <property type="entry name" value="ADAM_MEPRO"/>
    <property type="match status" value="1"/>
</dbReference>
<dbReference type="InterPro" id="IPR001590">
    <property type="entry name" value="Peptidase_M12B"/>
</dbReference>
<dbReference type="Ensembl" id="ENSJJAT00000005019.1">
    <property type="protein sequence ID" value="ENSJJAP00000002519.1"/>
    <property type="gene ID" value="ENSJJAG00000004291.1"/>
</dbReference>
<dbReference type="Pfam" id="PF08516">
    <property type="entry name" value="ADAM_CR"/>
    <property type="match status" value="1"/>
</dbReference>
<dbReference type="InterPro" id="IPR001762">
    <property type="entry name" value="Disintegrin_dom"/>
</dbReference>
<protein>
    <submittedName>
        <fullName evidence="15">A disintegrin and metallopeptidase domain 5</fullName>
    </submittedName>
</protein>
<feature type="domain" description="EGF-like" evidence="12">
    <location>
        <begin position="577"/>
        <end position="611"/>
    </location>
</feature>